<dbReference type="SMART" id="SM01381">
    <property type="entry name" value="7TM_GPCR_Srsx"/>
    <property type="match status" value="1"/>
</dbReference>
<dbReference type="GO" id="GO:0005886">
    <property type="term" value="C:plasma membrane"/>
    <property type="evidence" value="ECO:0007669"/>
    <property type="project" value="UniProtKB-SubCell"/>
</dbReference>
<dbReference type="InterPro" id="IPR001634">
    <property type="entry name" value="Adenosn_rcpt"/>
</dbReference>
<dbReference type="EMBL" id="CM004480">
    <property type="protein sequence ID" value="OCT67749.1"/>
    <property type="molecule type" value="Genomic_DNA"/>
</dbReference>
<keyword evidence="5 11" id="KW-0297">G-protein coupled receptor</keyword>
<dbReference type="PANTHER" id="PTHR24246">
    <property type="entry name" value="OLFACTORY RECEPTOR AND ADENOSINE RECEPTOR"/>
    <property type="match status" value="1"/>
</dbReference>
<dbReference type="PANTHER" id="PTHR24246:SF21">
    <property type="entry name" value="G-PROTEIN COUPLED RECEPTORS FAMILY 1 PROFILE DOMAIN-CONTAINING PROTEIN"/>
    <property type="match status" value="1"/>
</dbReference>
<keyword evidence="8 11" id="KW-0675">Receptor</keyword>
<dbReference type="GO" id="GO:0001609">
    <property type="term" value="F:G protein-coupled adenosine receptor activity"/>
    <property type="evidence" value="ECO:0007669"/>
    <property type="project" value="UniProtKB-UniRule"/>
</dbReference>
<evidence type="ECO:0000256" key="9">
    <source>
        <dbReference type="ARBA" id="ARBA00023180"/>
    </source>
</evidence>
<dbReference type="OMA" id="FNFMMCM"/>
<evidence type="ECO:0000313" key="14">
    <source>
        <dbReference type="EMBL" id="OCT67749.1"/>
    </source>
</evidence>
<proteinExistence type="inferred from homology"/>
<evidence type="ECO:0000259" key="13">
    <source>
        <dbReference type="PROSITE" id="PS50262"/>
    </source>
</evidence>
<evidence type="ECO:0000256" key="1">
    <source>
        <dbReference type="ARBA" id="ARBA00004651"/>
    </source>
</evidence>
<reference evidence="15" key="1">
    <citation type="journal article" date="2016" name="Nature">
        <title>Genome evolution in the allotetraploid frog Xenopus laevis.</title>
        <authorList>
            <person name="Session A.M."/>
            <person name="Uno Y."/>
            <person name="Kwon T."/>
            <person name="Chapman J.A."/>
            <person name="Toyoda A."/>
            <person name="Takahashi S."/>
            <person name="Fukui A."/>
            <person name="Hikosaka A."/>
            <person name="Suzuki A."/>
            <person name="Kondo M."/>
            <person name="van Heeringen S.J."/>
            <person name="Quigley I."/>
            <person name="Heinz S."/>
            <person name="Ogino H."/>
            <person name="Ochi H."/>
            <person name="Hellsten U."/>
            <person name="Lyons J.B."/>
            <person name="Simakov O."/>
            <person name="Putnam N."/>
            <person name="Stites J."/>
            <person name="Kuroki Y."/>
            <person name="Tanaka T."/>
            <person name="Michiue T."/>
            <person name="Watanabe M."/>
            <person name="Bogdanovic O."/>
            <person name="Lister R."/>
            <person name="Georgiou G."/>
            <person name="Paranjpe S.S."/>
            <person name="van Kruijsbergen I."/>
            <person name="Shu S."/>
            <person name="Carlson J."/>
            <person name="Kinoshita T."/>
            <person name="Ohta Y."/>
            <person name="Mawaribuchi S."/>
            <person name="Jenkins J."/>
            <person name="Grimwood J."/>
            <person name="Schmutz J."/>
            <person name="Mitros T."/>
            <person name="Mozaffari S.V."/>
            <person name="Suzuki Y."/>
            <person name="Haramoto Y."/>
            <person name="Yamamoto T.S."/>
            <person name="Takagi C."/>
            <person name="Heald R."/>
            <person name="Miller K."/>
            <person name="Haudenschild C."/>
            <person name="Kitzman J."/>
            <person name="Nakayama T."/>
            <person name="Izutsu Y."/>
            <person name="Robert J."/>
            <person name="Fortriede J."/>
            <person name="Burns K."/>
            <person name="Lotay V."/>
            <person name="Karimi K."/>
            <person name="Yasuoka Y."/>
            <person name="Dichmann D.S."/>
            <person name="Flajnik M.F."/>
            <person name="Houston D.W."/>
            <person name="Shendure J."/>
            <person name="DuPasquier L."/>
            <person name="Vize P.D."/>
            <person name="Zorn A.M."/>
            <person name="Ito M."/>
            <person name="Marcotte E.M."/>
            <person name="Wallingford J.B."/>
            <person name="Ito Y."/>
            <person name="Asashima M."/>
            <person name="Ueno N."/>
            <person name="Matsuda Y."/>
            <person name="Veenstra G.J."/>
            <person name="Fujiyama A."/>
            <person name="Harland R.M."/>
            <person name="Taira M."/>
            <person name="Rokhsar D.S."/>
        </authorList>
    </citation>
    <scope>NUCLEOTIDE SEQUENCE [LARGE SCALE GENOMIC DNA]</scope>
    <source>
        <strain evidence="15">J</strain>
    </source>
</reference>
<accession>A0A974C760</accession>
<feature type="domain" description="G-protein coupled receptors family 1 profile" evidence="13">
    <location>
        <begin position="42"/>
        <end position="297"/>
    </location>
</feature>
<feature type="transmembrane region" description="Helical" evidence="11">
    <location>
        <begin position="279"/>
        <end position="299"/>
    </location>
</feature>
<feature type="transmembrane region" description="Helical" evidence="11">
    <location>
        <begin position="183"/>
        <end position="209"/>
    </location>
</feature>
<gene>
    <name evidence="14" type="ORF">XELAEV_18039053mg</name>
</gene>
<keyword evidence="9 11" id="KW-0325">Glycoprotein</keyword>
<dbReference type="InterPro" id="IPR000276">
    <property type="entry name" value="GPCR_Rhodpsn"/>
</dbReference>
<evidence type="ECO:0000256" key="2">
    <source>
        <dbReference type="ARBA" id="ARBA00022475"/>
    </source>
</evidence>
<dbReference type="InterPro" id="IPR017452">
    <property type="entry name" value="GPCR_Rhodpsn_7TM"/>
</dbReference>
<keyword evidence="7 11" id="KW-1015">Disulfide bond</keyword>
<feature type="transmembrane region" description="Helical" evidence="11">
    <location>
        <begin position="97"/>
        <end position="120"/>
    </location>
</feature>
<keyword evidence="6 11" id="KW-0472">Membrane</keyword>
<comment type="subcellular location">
    <subcellularLocation>
        <location evidence="1 11">Cell membrane</location>
        <topology evidence="1 11">Multi-pass membrane protein</topology>
    </subcellularLocation>
</comment>
<evidence type="ECO:0000256" key="10">
    <source>
        <dbReference type="ARBA" id="ARBA00023224"/>
    </source>
</evidence>
<evidence type="ECO:0000256" key="8">
    <source>
        <dbReference type="ARBA" id="ARBA00023170"/>
    </source>
</evidence>
<keyword evidence="2 11" id="KW-1003">Cell membrane</keyword>
<dbReference type="Proteomes" id="UP000694892">
    <property type="component" value="Chromosome 8L"/>
</dbReference>
<evidence type="ECO:0000256" key="5">
    <source>
        <dbReference type="ARBA" id="ARBA00023040"/>
    </source>
</evidence>
<sequence>MLADMNSTSSPHVGGISGPSFTITNIPYFVTEVLTAVLSVIGNILICLAVIRDRRLRTVTNYFLLSLAIADILVGAVAVPCAILLDLGVARCSLYCCLFMLCNLMTFSLASIFGLLAVAVERYISIMLPFHYRAFVTPRTSFLVILGTWFLAAITGLLPLMGWRKPFPLNSECLFSSLISESYMVYLIFFGFVIPPLATMLVLYARIFLEIRKQIRQIAEWQVEISRRRRRRRIVVKELRMATSLFIVVFCFVICWLPIHLLNVVHLFFPSCVVPEDVILSAVILSHANSALNPIIYVFRMSSFRRAVEATLSCPCATKAVASRTGSTHVKPIKENTEGNVRNESLPGK</sequence>
<dbReference type="Pfam" id="PF00001">
    <property type="entry name" value="7tm_1"/>
    <property type="match status" value="1"/>
</dbReference>
<keyword evidence="10 11" id="KW-0807">Transducer</keyword>
<feature type="transmembrane region" description="Helical" evidence="11">
    <location>
        <begin position="63"/>
        <end position="85"/>
    </location>
</feature>
<dbReference type="SUPFAM" id="SSF81321">
    <property type="entry name" value="Family A G protein-coupled receptor-like"/>
    <property type="match status" value="1"/>
</dbReference>
<dbReference type="PRINTS" id="PR00237">
    <property type="entry name" value="GPCRRHODOPSN"/>
</dbReference>
<evidence type="ECO:0000256" key="7">
    <source>
        <dbReference type="ARBA" id="ARBA00023157"/>
    </source>
</evidence>
<evidence type="ECO:0000256" key="3">
    <source>
        <dbReference type="ARBA" id="ARBA00022692"/>
    </source>
</evidence>
<dbReference type="PRINTS" id="PR00424">
    <property type="entry name" value="ADENOSINER"/>
</dbReference>
<evidence type="ECO:0000313" key="15">
    <source>
        <dbReference type="Proteomes" id="UP000694892"/>
    </source>
</evidence>
<feature type="region of interest" description="Disordered" evidence="12">
    <location>
        <begin position="327"/>
        <end position="349"/>
    </location>
</feature>
<dbReference type="PROSITE" id="PS50262">
    <property type="entry name" value="G_PROTEIN_RECEP_F1_2"/>
    <property type="match status" value="1"/>
</dbReference>
<dbReference type="PROSITE" id="PS00237">
    <property type="entry name" value="G_PROTEIN_RECEP_F1_1"/>
    <property type="match status" value="1"/>
</dbReference>
<feature type="transmembrane region" description="Helical" evidence="11">
    <location>
        <begin position="239"/>
        <end position="259"/>
    </location>
</feature>
<comment type="similarity">
    <text evidence="11">Belongs to the G-protein coupled receptor 1 family.</text>
</comment>
<dbReference type="AlphaFoldDB" id="A0A974C760"/>
<organism evidence="14 15">
    <name type="scientific">Xenopus laevis</name>
    <name type="common">African clawed frog</name>
    <dbReference type="NCBI Taxonomy" id="8355"/>
    <lineage>
        <taxon>Eukaryota</taxon>
        <taxon>Metazoa</taxon>
        <taxon>Chordata</taxon>
        <taxon>Craniata</taxon>
        <taxon>Vertebrata</taxon>
        <taxon>Euteleostomi</taxon>
        <taxon>Amphibia</taxon>
        <taxon>Batrachia</taxon>
        <taxon>Anura</taxon>
        <taxon>Pipoidea</taxon>
        <taxon>Pipidae</taxon>
        <taxon>Xenopodinae</taxon>
        <taxon>Xenopus</taxon>
        <taxon>Xenopus</taxon>
    </lineage>
</organism>
<protein>
    <recommendedName>
        <fullName evidence="13">G-protein coupled receptors family 1 profile domain-containing protein</fullName>
    </recommendedName>
</protein>
<keyword evidence="3 11" id="KW-0812">Transmembrane</keyword>
<evidence type="ECO:0000256" key="11">
    <source>
        <dbReference type="RuleBase" id="RU201114"/>
    </source>
</evidence>
<evidence type="ECO:0000256" key="6">
    <source>
        <dbReference type="ARBA" id="ARBA00023136"/>
    </source>
</evidence>
<keyword evidence="4 11" id="KW-1133">Transmembrane helix</keyword>
<dbReference type="Gene3D" id="1.20.1070.10">
    <property type="entry name" value="Rhodopsin 7-helix transmembrane proteins"/>
    <property type="match status" value="1"/>
</dbReference>
<evidence type="ECO:0000256" key="4">
    <source>
        <dbReference type="ARBA" id="ARBA00022989"/>
    </source>
</evidence>
<feature type="transmembrane region" description="Helical" evidence="11">
    <location>
        <begin position="26"/>
        <end position="51"/>
    </location>
</feature>
<name>A0A974C760_XENLA</name>
<feature type="transmembrane region" description="Helical" evidence="11">
    <location>
        <begin position="141"/>
        <end position="163"/>
    </location>
</feature>
<evidence type="ECO:0000256" key="12">
    <source>
        <dbReference type="SAM" id="MobiDB-lite"/>
    </source>
</evidence>